<dbReference type="Proteomes" id="UP000887580">
    <property type="component" value="Unplaced"/>
</dbReference>
<name>A0AC35GUM8_9BILA</name>
<organism evidence="1 2">
    <name type="scientific">Panagrolaimus sp. PS1159</name>
    <dbReference type="NCBI Taxonomy" id="55785"/>
    <lineage>
        <taxon>Eukaryota</taxon>
        <taxon>Metazoa</taxon>
        <taxon>Ecdysozoa</taxon>
        <taxon>Nematoda</taxon>
        <taxon>Chromadorea</taxon>
        <taxon>Rhabditida</taxon>
        <taxon>Tylenchina</taxon>
        <taxon>Panagrolaimomorpha</taxon>
        <taxon>Panagrolaimoidea</taxon>
        <taxon>Panagrolaimidae</taxon>
        <taxon>Panagrolaimus</taxon>
    </lineage>
</organism>
<accession>A0AC35GUM8</accession>
<sequence>MTTNNNINIETIMKDLDEVSLKTPNSTWSEYDCNVSEKQCRFCFGDEESDRKSGIPSLWMSPCKCDGSIKWVHERCFKQWLNLAPFPQQSACSTCGFIYRKSWRMKSLSEWSCPPLRITLWDVVEIGLDFYSTFKLFRGMYQMLEGKKSIFGQICYFIFWKTFIFTDRRILYYKSIGAAMATSFFEPQVRNVDDEKEKQQK</sequence>
<dbReference type="WBParaSite" id="PS1159_v2.g8849.t1">
    <property type="protein sequence ID" value="PS1159_v2.g8849.t1"/>
    <property type="gene ID" value="PS1159_v2.g8849"/>
</dbReference>
<protein>
    <submittedName>
        <fullName evidence="2">RING-CH-type domain-containing protein</fullName>
    </submittedName>
</protein>
<evidence type="ECO:0000313" key="2">
    <source>
        <dbReference type="WBParaSite" id="PS1159_v2.g8849.t1"/>
    </source>
</evidence>
<evidence type="ECO:0000313" key="1">
    <source>
        <dbReference type="Proteomes" id="UP000887580"/>
    </source>
</evidence>
<proteinExistence type="predicted"/>
<reference evidence="2" key="1">
    <citation type="submission" date="2022-11" db="UniProtKB">
        <authorList>
            <consortium name="WormBaseParasite"/>
        </authorList>
    </citation>
    <scope>IDENTIFICATION</scope>
</reference>